<keyword evidence="6" id="KW-1185">Reference proteome</keyword>
<name>A0A327Z2T2_9ACTN</name>
<keyword evidence="2" id="KW-0521">NADP</keyword>
<sequence>MQRIIVGNIFRSGVAMVVERPYILLSCGMSIDGYLDDASAERLMLSNDADFDRVDEVRAGCDAILVGASTIRQDNPRLLVRSAERRAARVARGEHPNPVKVTVTSTCHLDPQASFFTAGDAEKLVYCATPAVNEARTLLNATAPASRADVVSGEARAAGAAAAAGATATATATVGVDATAGAGGSLITVVDGGDPVDVRRVADDLGERGIRRLMVEGGGRMHTQFLTAGLADELQLVIAPFFVGDARAPRFVHDGAFPWGPANRAGLAEVRQIGDVVLLRYALSDRFDKP</sequence>
<feature type="domain" description="Bacterial bifunctional deaminase-reductase C-terminal" evidence="4">
    <location>
        <begin position="21"/>
        <end position="278"/>
    </location>
</feature>
<dbReference type="GO" id="GO:0009231">
    <property type="term" value="P:riboflavin biosynthetic process"/>
    <property type="evidence" value="ECO:0007669"/>
    <property type="project" value="InterPro"/>
</dbReference>
<dbReference type="InterPro" id="IPR024072">
    <property type="entry name" value="DHFR-like_dom_sf"/>
</dbReference>
<dbReference type="Pfam" id="PF01872">
    <property type="entry name" value="RibD_C"/>
    <property type="match status" value="1"/>
</dbReference>
<evidence type="ECO:0000313" key="6">
    <source>
        <dbReference type="Proteomes" id="UP000249341"/>
    </source>
</evidence>
<dbReference type="AlphaFoldDB" id="A0A327Z2T2"/>
<evidence type="ECO:0000256" key="1">
    <source>
        <dbReference type="ARBA" id="ARBA00005104"/>
    </source>
</evidence>
<dbReference type="InterPro" id="IPR002734">
    <property type="entry name" value="RibDG_C"/>
</dbReference>
<comment type="pathway">
    <text evidence="1">Cofactor biosynthesis; riboflavin biosynthesis.</text>
</comment>
<evidence type="ECO:0000256" key="2">
    <source>
        <dbReference type="ARBA" id="ARBA00022857"/>
    </source>
</evidence>
<dbReference type="InterPro" id="IPR050765">
    <property type="entry name" value="Riboflavin_Biosynth_HTPR"/>
</dbReference>
<organism evidence="5 6">
    <name type="scientific">Actinoplanes lutulentus</name>
    <dbReference type="NCBI Taxonomy" id="1287878"/>
    <lineage>
        <taxon>Bacteria</taxon>
        <taxon>Bacillati</taxon>
        <taxon>Actinomycetota</taxon>
        <taxon>Actinomycetes</taxon>
        <taxon>Micromonosporales</taxon>
        <taxon>Micromonosporaceae</taxon>
        <taxon>Actinoplanes</taxon>
    </lineage>
</organism>
<gene>
    <name evidence="5" type="ORF">B0I29_11853</name>
</gene>
<dbReference type="PANTHER" id="PTHR38011">
    <property type="entry name" value="DIHYDROFOLATE REDUCTASE FAMILY PROTEIN (AFU_ORTHOLOGUE AFUA_8G06820)"/>
    <property type="match status" value="1"/>
</dbReference>
<dbReference type="EMBL" id="QLMJ01000018">
    <property type="protein sequence ID" value="RAK29261.1"/>
    <property type="molecule type" value="Genomic_DNA"/>
</dbReference>
<accession>A0A327Z2T2</accession>
<dbReference type="Gene3D" id="3.40.430.10">
    <property type="entry name" value="Dihydrofolate Reductase, subunit A"/>
    <property type="match status" value="1"/>
</dbReference>
<dbReference type="PANTHER" id="PTHR38011:SF7">
    <property type="entry name" value="2,5-DIAMINO-6-RIBOSYLAMINO-4(3H)-PYRIMIDINONE 5'-PHOSPHATE REDUCTASE"/>
    <property type="match status" value="1"/>
</dbReference>
<keyword evidence="3" id="KW-0560">Oxidoreductase</keyword>
<proteinExistence type="predicted"/>
<comment type="caution">
    <text evidence="5">The sequence shown here is derived from an EMBL/GenBank/DDBJ whole genome shotgun (WGS) entry which is preliminary data.</text>
</comment>
<evidence type="ECO:0000256" key="3">
    <source>
        <dbReference type="ARBA" id="ARBA00023002"/>
    </source>
</evidence>
<evidence type="ECO:0000259" key="4">
    <source>
        <dbReference type="Pfam" id="PF01872"/>
    </source>
</evidence>
<protein>
    <submittedName>
        <fullName evidence="5">5-amino-6-(5-phosphoribosylamino)uracil reductase</fullName>
    </submittedName>
</protein>
<evidence type="ECO:0000313" key="5">
    <source>
        <dbReference type="EMBL" id="RAK29261.1"/>
    </source>
</evidence>
<reference evidence="5 6" key="1">
    <citation type="submission" date="2018-06" db="EMBL/GenBank/DDBJ databases">
        <title>Genomic Encyclopedia of Type Strains, Phase III (KMG-III): the genomes of soil and plant-associated and newly described type strains.</title>
        <authorList>
            <person name="Whitman W."/>
        </authorList>
    </citation>
    <scope>NUCLEOTIDE SEQUENCE [LARGE SCALE GENOMIC DNA]</scope>
    <source>
        <strain evidence="5 6">CGMCC 4.7090</strain>
    </source>
</reference>
<dbReference type="GO" id="GO:0008703">
    <property type="term" value="F:5-amino-6-(5-phosphoribosylamino)uracil reductase activity"/>
    <property type="evidence" value="ECO:0007669"/>
    <property type="project" value="InterPro"/>
</dbReference>
<dbReference type="Proteomes" id="UP000249341">
    <property type="component" value="Unassembled WGS sequence"/>
</dbReference>
<dbReference type="SUPFAM" id="SSF53597">
    <property type="entry name" value="Dihydrofolate reductase-like"/>
    <property type="match status" value="1"/>
</dbReference>